<dbReference type="HOGENOM" id="CLU_2221027_0_0_6"/>
<dbReference type="STRING" id="314283.MED297_11640"/>
<protein>
    <submittedName>
        <fullName evidence="2">Uncharacterized protein</fullName>
    </submittedName>
</protein>
<dbReference type="AlphaFoldDB" id="A4BB53"/>
<gene>
    <name evidence="2" type="ORF">MED297_11640</name>
</gene>
<organism evidence="2 3">
    <name type="scientific">Reinekea blandensis MED297</name>
    <dbReference type="NCBI Taxonomy" id="314283"/>
    <lineage>
        <taxon>Bacteria</taxon>
        <taxon>Pseudomonadati</taxon>
        <taxon>Pseudomonadota</taxon>
        <taxon>Gammaproteobacteria</taxon>
        <taxon>Oceanospirillales</taxon>
        <taxon>Saccharospirillaceae</taxon>
        <taxon>Reinekea</taxon>
    </lineage>
</organism>
<keyword evidence="1" id="KW-0812">Transmembrane</keyword>
<name>A4BB53_9GAMM</name>
<dbReference type="RefSeq" id="WP_008041946.1">
    <property type="nucleotide sequence ID" value="NZ_CH724149.1"/>
</dbReference>
<reference evidence="2 3" key="1">
    <citation type="submission" date="2006-02" db="EMBL/GenBank/DDBJ databases">
        <authorList>
            <person name="Pinhassi J."/>
            <person name="Pedros-Alio C."/>
            <person name="Ferriera S."/>
            <person name="Johnson J."/>
            <person name="Kravitz S."/>
            <person name="Halpern A."/>
            <person name="Remington K."/>
            <person name="Beeson K."/>
            <person name="Tran B."/>
            <person name="Rogers Y.-H."/>
            <person name="Friedman R."/>
            <person name="Venter J.C."/>
        </authorList>
    </citation>
    <scope>NUCLEOTIDE SEQUENCE [LARGE SCALE GENOMIC DNA]</scope>
    <source>
        <strain evidence="2 3">MED297</strain>
    </source>
</reference>
<evidence type="ECO:0000256" key="1">
    <source>
        <dbReference type="SAM" id="Phobius"/>
    </source>
</evidence>
<keyword evidence="3" id="KW-1185">Reference proteome</keyword>
<comment type="caution">
    <text evidence="2">The sequence shown here is derived from an EMBL/GenBank/DDBJ whole genome shotgun (WGS) entry which is preliminary data.</text>
</comment>
<dbReference type="Proteomes" id="UP000005953">
    <property type="component" value="Unassembled WGS sequence"/>
</dbReference>
<dbReference type="EMBL" id="AAOE01000003">
    <property type="protein sequence ID" value="EAR10666.1"/>
    <property type="molecule type" value="Genomic_DNA"/>
</dbReference>
<sequence length="106" mass="11894">MATTRYRQVQINGVDLSVLKSDGKDVDHWDQSEIMEVTTSESFLTFMPGKKQPILVTATPPSDEQLAQAIQNPGKGVHWFGRKETISLVSFGVFLISVFVFFLMID</sequence>
<keyword evidence="1" id="KW-0472">Membrane</keyword>
<keyword evidence="1" id="KW-1133">Transmembrane helix</keyword>
<feature type="transmembrane region" description="Helical" evidence="1">
    <location>
        <begin position="85"/>
        <end position="105"/>
    </location>
</feature>
<evidence type="ECO:0000313" key="3">
    <source>
        <dbReference type="Proteomes" id="UP000005953"/>
    </source>
</evidence>
<proteinExistence type="predicted"/>
<accession>A4BB53</accession>
<evidence type="ECO:0000313" key="2">
    <source>
        <dbReference type="EMBL" id="EAR10666.1"/>
    </source>
</evidence>